<dbReference type="CDD" id="cd01647">
    <property type="entry name" value="RT_LTR"/>
    <property type="match status" value="1"/>
</dbReference>
<dbReference type="GO" id="GO:0004190">
    <property type="term" value="F:aspartic-type endopeptidase activity"/>
    <property type="evidence" value="ECO:0007669"/>
    <property type="project" value="UniProtKB-KW"/>
</dbReference>
<dbReference type="InterPro" id="IPR012337">
    <property type="entry name" value="RNaseH-like_sf"/>
</dbReference>
<keyword evidence="17" id="KW-0511">Multifunctional enzyme</keyword>
<evidence type="ECO:0000256" key="7">
    <source>
        <dbReference type="ARBA" id="ARBA00022750"/>
    </source>
</evidence>
<dbReference type="GO" id="GO:0006397">
    <property type="term" value="P:mRNA processing"/>
    <property type="evidence" value="ECO:0007669"/>
    <property type="project" value="UniProtKB-KW"/>
</dbReference>
<evidence type="ECO:0000256" key="13">
    <source>
        <dbReference type="ARBA" id="ARBA00022918"/>
    </source>
</evidence>
<dbReference type="Pfam" id="PF08284">
    <property type="entry name" value="RVP_2"/>
    <property type="match status" value="1"/>
</dbReference>
<dbReference type="PANTHER" id="PTHR37984">
    <property type="entry name" value="PROTEIN CBG26694"/>
    <property type="match status" value="1"/>
</dbReference>
<dbReference type="GO" id="GO:0015074">
    <property type="term" value="P:DNA integration"/>
    <property type="evidence" value="ECO:0007669"/>
    <property type="project" value="UniProtKB-KW"/>
</dbReference>
<dbReference type="Gene3D" id="1.10.340.70">
    <property type="match status" value="1"/>
</dbReference>
<dbReference type="Gene3D" id="2.40.50.40">
    <property type="match status" value="1"/>
</dbReference>
<evidence type="ECO:0000259" key="21">
    <source>
        <dbReference type="PROSITE" id="PS50158"/>
    </source>
</evidence>
<dbReference type="InterPro" id="IPR056924">
    <property type="entry name" value="SH3_Tf2-1"/>
</dbReference>
<keyword evidence="15" id="KW-0238">DNA-binding</keyword>
<dbReference type="SUPFAM" id="SSF57756">
    <property type="entry name" value="Retrovirus zinc finger-like domains"/>
    <property type="match status" value="1"/>
</dbReference>
<dbReference type="PROSITE" id="PS50994">
    <property type="entry name" value="INTEGRASE"/>
    <property type="match status" value="1"/>
</dbReference>
<feature type="compositionally biased region" description="Polar residues" evidence="19">
    <location>
        <begin position="19"/>
        <end position="31"/>
    </location>
</feature>
<comment type="caution">
    <text evidence="24">The sequence shown here is derived from an EMBL/GenBank/DDBJ whole genome shotgun (WGS) entry which is preliminary data.</text>
</comment>
<dbReference type="InterPro" id="IPR000477">
    <property type="entry name" value="RT_dom"/>
</dbReference>
<dbReference type="InterPro" id="IPR050951">
    <property type="entry name" value="Retrovirus_Pol_polyprotein"/>
</dbReference>
<dbReference type="Pfam" id="PF17919">
    <property type="entry name" value="RT_RNaseH_2"/>
    <property type="match status" value="1"/>
</dbReference>
<dbReference type="Gene3D" id="3.30.70.270">
    <property type="match status" value="2"/>
</dbReference>
<evidence type="ECO:0000256" key="5">
    <source>
        <dbReference type="ARBA" id="ARBA00022722"/>
    </source>
</evidence>
<keyword evidence="25" id="KW-1185">Reference proteome</keyword>
<dbReference type="GO" id="GO:0005634">
    <property type="term" value="C:nucleus"/>
    <property type="evidence" value="ECO:0007669"/>
    <property type="project" value="UniProtKB-ARBA"/>
</dbReference>
<feature type="compositionally biased region" description="Basic and acidic residues" evidence="19">
    <location>
        <begin position="285"/>
        <end position="298"/>
    </location>
</feature>
<dbReference type="Pfam" id="PF17921">
    <property type="entry name" value="Integrase_H2C2"/>
    <property type="match status" value="1"/>
</dbReference>
<proteinExistence type="predicted"/>
<dbReference type="InterPro" id="IPR043502">
    <property type="entry name" value="DNA/RNA_pol_sf"/>
</dbReference>
<dbReference type="InterPro" id="IPR001878">
    <property type="entry name" value="Znf_CCHC"/>
</dbReference>
<keyword evidence="5" id="KW-0540">Nuclease</keyword>
<dbReference type="Gene3D" id="3.30.420.10">
    <property type="entry name" value="Ribonuclease H-like superfamily/Ribonuclease H"/>
    <property type="match status" value="1"/>
</dbReference>
<dbReference type="Pfam" id="PF24626">
    <property type="entry name" value="SH3_Tf2-1"/>
    <property type="match status" value="1"/>
</dbReference>
<gene>
    <name evidence="24" type="ORF">CTheo_8581</name>
</gene>
<keyword evidence="2" id="KW-0645">Protease</keyword>
<dbReference type="Gene3D" id="3.10.10.10">
    <property type="entry name" value="HIV Type 1 Reverse Transcriptase, subunit A, domain 1"/>
    <property type="match status" value="1"/>
</dbReference>
<dbReference type="GO" id="GO:0003723">
    <property type="term" value="F:RNA binding"/>
    <property type="evidence" value="ECO:0007669"/>
    <property type="project" value="UniProtKB-KW"/>
</dbReference>
<dbReference type="GO" id="GO:0006338">
    <property type="term" value="P:chromatin remodeling"/>
    <property type="evidence" value="ECO:0007669"/>
    <property type="project" value="UniProtKB-ARBA"/>
</dbReference>
<dbReference type="GO" id="GO:0006310">
    <property type="term" value="P:DNA recombination"/>
    <property type="evidence" value="ECO:0007669"/>
    <property type="project" value="UniProtKB-KW"/>
</dbReference>
<feature type="region of interest" description="Disordered" evidence="19">
    <location>
        <begin position="1"/>
        <end position="74"/>
    </location>
</feature>
<dbReference type="PROSITE" id="PS50878">
    <property type="entry name" value="RT_POL"/>
    <property type="match status" value="1"/>
</dbReference>
<keyword evidence="1" id="KW-0507">mRNA processing</keyword>
<organism evidence="24 25">
    <name type="scientific">Ceratobasidium theobromae</name>
    <dbReference type="NCBI Taxonomy" id="1582974"/>
    <lineage>
        <taxon>Eukaryota</taxon>
        <taxon>Fungi</taxon>
        <taxon>Dikarya</taxon>
        <taxon>Basidiomycota</taxon>
        <taxon>Agaricomycotina</taxon>
        <taxon>Agaricomycetes</taxon>
        <taxon>Cantharellales</taxon>
        <taxon>Ceratobasidiaceae</taxon>
        <taxon>Ceratobasidium</taxon>
    </lineage>
</organism>
<feature type="compositionally biased region" description="Polar residues" evidence="19">
    <location>
        <begin position="1"/>
        <end position="10"/>
    </location>
</feature>
<keyword evidence="14" id="KW-0239">DNA-directed DNA polymerase</keyword>
<dbReference type="FunFam" id="3.30.70.270:FF:000026">
    <property type="entry name" value="Transposon Ty3-G Gag-Pol polyprotein"/>
    <property type="match status" value="1"/>
</dbReference>
<keyword evidence="8" id="KW-0255">Endonuclease</keyword>
<feature type="domain" description="Reverse transcriptase" evidence="22">
    <location>
        <begin position="775"/>
        <end position="954"/>
    </location>
</feature>
<dbReference type="EMBL" id="SSOP01000639">
    <property type="protein sequence ID" value="KAB5587977.1"/>
    <property type="molecule type" value="Genomic_DNA"/>
</dbReference>
<dbReference type="InterPro" id="IPR036397">
    <property type="entry name" value="RNaseH_sf"/>
</dbReference>
<dbReference type="InterPro" id="IPR016197">
    <property type="entry name" value="Chromo-like_dom_sf"/>
</dbReference>
<evidence type="ECO:0000313" key="25">
    <source>
        <dbReference type="Proteomes" id="UP000383932"/>
    </source>
</evidence>
<dbReference type="Pfam" id="PF00078">
    <property type="entry name" value="RVT_1"/>
    <property type="match status" value="1"/>
</dbReference>
<dbReference type="InterPro" id="IPR001584">
    <property type="entry name" value="Integrase_cat-core"/>
</dbReference>
<evidence type="ECO:0000256" key="17">
    <source>
        <dbReference type="ARBA" id="ARBA00023268"/>
    </source>
</evidence>
<evidence type="ECO:0000256" key="4">
    <source>
        <dbReference type="ARBA" id="ARBA00022695"/>
    </source>
</evidence>
<feature type="compositionally biased region" description="Polar residues" evidence="19">
    <location>
        <begin position="273"/>
        <end position="284"/>
    </location>
</feature>
<evidence type="ECO:0000256" key="19">
    <source>
        <dbReference type="SAM" id="MobiDB-lite"/>
    </source>
</evidence>
<keyword evidence="13" id="KW-0695">RNA-directed DNA polymerase</keyword>
<dbReference type="PANTHER" id="PTHR37984:SF5">
    <property type="entry name" value="PROTEIN NYNRIN-LIKE"/>
    <property type="match status" value="1"/>
</dbReference>
<evidence type="ECO:0000256" key="8">
    <source>
        <dbReference type="ARBA" id="ARBA00022759"/>
    </source>
</evidence>
<dbReference type="GO" id="GO:0003887">
    <property type="term" value="F:DNA-directed DNA polymerase activity"/>
    <property type="evidence" value="ECO:0007669"/>
    <property type="project" value="UniProtKB-KW"/>
</dbReference>
<accession>A0A5N5Q9A4</accession>
<keyword evidence="4" id="KW-0548">Nucleotidyltransferase</keyword>
<dbReference type="Pfam" id="PF00665">
    <property type="entry name" value="rve"/>
    <property type="match status" value="1"/>
</dbReference>
<evidence type="ECO:0000256" key="11">
    <source>
        <dbReference type="ARBA" id="ARBA00022884"/>
    </source>
</evidence>
<dbReference type="FunFam" id="1.10.340.70:FF:000001">
    <property type="entry name" value="Retrovirus-related Pol polyprotein from transposon gypsy-like Protein"/>
    <property type="match status" value="1"/>
</dbReference>
<feature type="domain" description="CCHC-type" evidence="21">
    <location>
        <begin position="531"/>
        <end position="546"/>
    </location>
</feature>
<dbReference type="GO" id="GO:0006508">
    <property type="term" value="P:proteolysis"/>
    <property type="evidence" value="ECO:0007669"/>
    <property type="project" value="UniProtKB-KW"/>
</dbReference>
<evidence type="ECO:0000259" key="20">
    <source>
        <dbReference type="PROSITE" id="PS50013"/>
    </source>
</evidence>
<keyword evidence="9" id="KW-0378">Hydrolase</keyword>
<dbReference type="InterPro" id="IPR036875">
    <property type="entry name" value="Znf_CCHC_sf"/>
</dbReference>
<dbReference type="Gene3D" id="2.40.70.10">
    <property type="entry name" value="Acid Proteases"/>
    <property type="match status" value="1"/>
</dbReference>
<feature type="region of interest" description="Disordered" evidence="19">
    <location>
        <begin position="1764"/>
        <end position="1839"/>
    </location>
</feature>
<dbReference type="SUPFAM" id="SSF54160">
    <property type="entry name" value="Chromo domain-like"/>
    <property type="match status" value="1"/>
</dbReference>
<dbReference type="InterPro" id="IPR021109">
    <property type="entry name" value="Peptidase_aspartic_dom_sf"/>
</dbReference>
<feature type="domain" description="Integrase catalytic" evidence="23">
    <location>
        <begin position="1324"/>
        <end position="1433"/>
    </location>
</feature>
<keyword evidence="7" id="KW-0064">Aspartyl protease</keyword>
<evidence type="ECO:0000256" key="3">
    <source>
        <dbReference type="ARBA" id="ARBA00022679"/>
    </source>
</evidence>
<dbReference type="InterPro" id="IPR041588">
    <property type="entry name" value="Integrase_H2C2"/>
</dbReference>
<dbReference type="GO" id="GO:0008270">
    <property type="term" value="F:zinc ion binding"/>
    <property type="evidence" value="ECO:0007669"/>
    <property type="project" value="UniProtKB-KW"/>
</dbReference>
<keyword evidence="10" id="KW-0460">Magnesium</keyword>
<dbReference type="Pfam" id="PF03732">
    <property type="entry name" value="Retrotrans_gag"/>
    <property type="match status" value="1"/>
</dbReference>
<reference evidence="24 25" key="1">
    <citation type="journal article" date="2019" name="Fungal Biol. Biotechnol.">
        <title>Draft genome sequence of fastidious pathogen Ceratobasidium theobromae, which causes vascular-streak dieback in Theobroma cacao.</title>
        <authorList>
            <person name="Ali S.S."/>
            <person name="Asman A."/>
            <person name="Shao J."/>
            <person name="Firmansyah A.P."/>
            <person name="Susilo A.W."/>
            <person name="Rosmana A."/>
            <person name="McMahon P."/>
            <person name="Junaid M."/>
            <person name="Guest D."/>
            <person name="Kheng T.Y."/>
            <person name="Meinhardt L.W."/>
            <person name="Bailey B.A."/>
        </authorList>
    </citation>
    <scope>NUCLEOTIDE SEQUENCE [LARGE SCALE GENOMIC DNA]</scope>
    <source>
        <strain evidence="24 25">CT2</strain>
    </source>
</reference>
<evidence type="ECO:0000313" key="24">
    <source>
        <dbReference type="EMBL" id="KAB5587977.1"/>
    </source>
</evidence>
<sequence length="1839" mass="209328">MASCNPSQQRPSRHASRDPYQTRSRTQSTHPSPAAPTVALPGSHPEFTQSIREDPSPTVRPAQTQTEEIDDADPVATSGDVFHVLSTIENMQKLFLERIDQLEKGFDDRLTSLQSDVTLLRAEIGTRVDSTDGTCHQKMGYLNSKMTKLESEIERNLNEREKDYNSRLEDIRAHMDTQRVAIVKRIESDSRYLDDAQINRHKEVIKKTDDIEKELETILFSISELAPRSPSVRTELEDKIPTRPPLTSTPLGNPRAADRIRSPSPQRRVDAPSLQTPRPQYGSNKSEDVRGRSRERRTARPSIGNTTLGISDKELSKAIMKKPEAFDGKRGLSARTFMTQMETYFLTRTVAMGEIEKVYAVLTNMGNNSNAAAWTQPLLEQRNKGIEHPYLQSWEAFRTAFLLNFDDPAFQLKASDELMAITQTSSVAEYASRFRALSAQVNWNDETLTAGFKRGLKNHIRTELTKATLFDNGRRSFEEWVTVAITLDNVLYTRPDRTAAPADRASTSSDPRPQGVLVPEDQKELRKKEGRCIKCGKAGHQVRECRGRWTLEASKAHPMKGREGKITDDITEDQESGKGQGDLAAGLSPNIHIKFYQITEPVKTLIDSGSSCNFIDISFARKSNLNLIALPNEREVQGINGKILQNKIRFKVQNKFEVEGRTFDQKFYAMPLGETSIILGMDWLKAAKPIIKWNPFEVCWEDEEILQGKSAQLPDEILDFADVFSEEAFKELPPHRMHDCEIRLRDGEELPKPAKIYPMSPAESKACQEYINNELRDNKIQRSTSPIAAPAFFVKKSDGSLRLVVDYRKLNDITISDQFPIPRQDDLLEKLRRAKVFSKLDLRWGFNNVRIKKGDEWKTAFRTKEGLFEYKVMPFGLKNAPATFQRFMNELFADLLDDYVVVYIDDILIYSDNHEDHTKHVREVLRRLREAHLFCKESKCKFWVDSVVYIGIVVSPDGISMEKEKVEAIQQWKTPTSLKELQAFLGFCNFYRRFINKFSEIAKPLTSMTRKGKEWLWSQNEESAFQKMKEAICSAPVLRHPRDGEPYFLETDASGVAMGAILSQRQEDGYLHPVAFLSKGFNEAQMNYDTHDKELCAIITAFDQWRYLLEGTENPITVYTDHWNLEYWAKATRFNRRHARWYQTLASYNFHIVFRPGKMSNKPNILSRQSNHSNIEPTEQVMIPVERFMGFNSEVLVEISDLIAEEQASDESLSLIREAVQNRDKLPPSVAKGYRDYDWKNHLLHYKARIVVPQNQHIHNLILRESHDHPLAGHQGQARTLEMIIRKYWWPNMTREINRYVETCEQCQRSKGFRQPAPAKPLEVPNGPWEWITYDLIVKLPKSMGYDSILVVVDRFSKMGHFLPCNESMSAEALAEIFVKEIWKLHGTPKITTSDRGTTFTSKFLKALYKRLDIEPRFSSAYHPETDGQSERFSYNNHVNRSTRKAPFEVIYGRTLEWKDNGCQSDVVHADEWGKRIHAVQDEAKACLEMRWTAPEGQAKLEVGDKVMLLRTNIRTDRPSQKLDDKKLGPFAISKKISSHAFELDLPPSLGIHPVFHISLLSKWQEAAEFERPRPKPRIFISEKGEEEQEVQEILDWWEDEEGQLRYHVRWVGEGEEGDSWERAEKMADLRGIMRKFLKKCPTAPTPANWTGRPTNGKERGKLATVSKPTHLSPTHTAHHAEGLLPLPANDTETYIHPPAGETGAPASLERRNQGRLLACQLGTPELGGGQPRELGQGRPIPAGGIHWQVEEGADEREHRMGMGNGVDELQRGPEGGTGSTSRMLETRGRPGNGGGHGPDQSLARYVPEVRGALEGGGEPDLDTGGSGKLPAVGGRIGR</sequence>
<dbReference type="SMART" id="SM00343">
    <property type="entry name" value="ZnF_C2HC"/>
    <property type="match status" value="1"/>
</dbReference>
<dbReference type="Proteomes" id="UP000383932">
    <property type="component" value="Unassembled WGS sequence"/>
</dbReference>
<evidence type="ECO:0000256" key="15">
    <source>
        <dbReference type="ARBA" id="ARBA00023125"/>
    </source>
</evidence>
<dbReference type="CDD" id="cd09274">
    <property type="entry name" value="RNase_HI_RT_Ty3"/>
    <property type="match status" value="1"/>
</dbReference>
<keyword evidence="12" id="KW-0229">DNA integration</keyword>
<keyword evidence="18" id="KW-0863">Zinc-finger</keyword>
<evidence type="ECO:0000256" key="2">
    <source>
        <dbReference type="ARBA" id="ARBA00022670"/>
    </source>
</evidence>
<feature type="domain" description="Chromo" evidence="20">
    <location>
        <begin position="1589"/>
        <end position="1649"/>
    </location>
</feature>
<keyword evidence="16" id="KW-0233">DNA recombination</keyword>
<evidence type="ECO:0000259" key="23">
    <source>
        <dbReference type="PROSITE" id="PS50994"/>
    </source>
</evidence>
<dbReference type="PROSITE" id="PS50158">
    <property type="entry name" value="ZF_CCHC"/>
    <property type="match status" value="1"/>
</dbReference>
<keyword evidence="11" id="KW-0694">RNA-binding</keyword>
<keyword evidence="6" id="KW-0479">Metal-binding</keyword>
<dbReference type="OrthoDB" id="3341476at2759"/>
<evidence type="ECO:0000256" key="10">
    <source>
        <dbReference type="ARBA" id="ARBA00022842"/>
    </source>
</evidence>
<feature type="region of interest" description="Disordered" evidence="19">
    <location>
        <begin position="230"/>
        <end position="310"/>
    </location>
</feature>
<dbReference type="PROSITE" id="PS50013">
    <property type="entry name" value="CHROMO_2"/>
    <property type="match status" value="1"/>
</dbReference>
<dbReference type="GO" id="GO:0004519">
    <property type="term" value="F:endonuclease activity"/>
    <property type="evidence" value="ECO:0007669"/>
    <property type="project" value="UniProtKB-KW"/>
</dbReference>
<evidence type="ECO:0000256" key="16">
    <source>
        <dbReference type="ARBA" id="ARBA00023172"/>
    </source>
</evidence>
<dbReference type="GO" id="GO:0003677">
    <property type="term" value="F:DNA binding"/>
    <property type="evidence" value="ECO:0007669"/>
    <property type="project" value="UniProtKB-KW"/>
</dbReference>
<dbReference type="InterPro" id="IPR000953">
    <property type="entry name" value="Chromo/chromo_shadow_dom"/>
</dbReference>
<evidence type="ECO:0000259" key="22">
    <source>
        <dbReference type="PROSITE" id="PS50878"/>
    </source>
</evidence>
<keyword evidence="3" id="KW-0808">Transferase</keyword>
<keyword evidence="18" id="KW-0862">Zinc</keyword>
<name>A0A5N5Q9A4_9AGAM</name>
<dbReference type="GO" id="GO:0003964">
    <property type="term" value="F:RNA-directed DNA polymerase activity"/>
    <property type="evidence" value="ECO:0007669"/>
    <property type="project" value="UniProtKB-KW"/>
</dbReference>
<dbReference type="InterPro" id="IPR043128">
    <property type="entry name" value="Rev_trsase/Diguanyl_cyclase"/>
</dbReference>
<protein>
    <submittedName>
        <fullName evidence="24">Transposon Tf2-7 polyprotein</fullName>
    </submittedName>
</protein>
<dbReference type="CDD" id="cd00303">
    <property type="entry name" value="retropepsin_like"/>
    <property type="match status" value="1"/>
</dbReference>
<evidence type="ECO:0000256" key="1">
    <source>
        <dbReference type="ARBA" id="ARBA00022664"/>
    </source>
</evidence>
<evidence type="ECO:0000256" key="9">
    <source>
        <dbReference type="ARBA" id="ARBA00022801"/>
    </source>
</evidence>
<dbReference type="SUPFAM" id="SSF53098">
    <property type="entry name" value="Ribonuclease H-like"/>
    <property type="match status" value="1"/>
</dbReference>
<dbReference type="InterPro" id="IPR041577">
    <property type="entry name" value="RT_RNaseH_2"/>
</dbReference>
<dbReference type="SUPFAM" id="SSF50630">
    <property type="entry name" value="Acid proteases"/>
    <property type="match status" value="1"/>
</dbReference>
<evidence type="ECO:0000256" key="12">
    <source>
        <dbReference type="ARBA" id="ARBA00022908"/>
    </source>
</evidence>
<dbReference type="SUPFAM" id="SSF56672">
    <property type="entry name" value="DNA/RNA polymerases"/>
    <property type="match status" value="1"/>
</dbReference>
<evidence type="ECO:0000256" key="14">
    <source>
        <dbReference type="ARBA" id="ARBA00022932"/>
    </source>
</evidence>
<evidence type="ECO:0000256" key="18">
    <source>
        <dbReference type="PROSITE-ProRule" id="PRU00047"/>
    </source>
</evidence>
<dbReference type="InterPro" id="IPR005162">
    <property type="entry name" value="Retrotrans_gag_dom"/>
</dbReference>
<dbReference type="FunFam" id="3.10.20.370:FF:000001">
    <property type="entry name" value="Retrovirus-related Pol polyprotein from transposon 17.6-like protein"/>
    <property type="match status" value="1"/>
</dbReference>
<evidence type="ECO:0000256" key="6">
    <source>
        <dbReference type="ARBA" id="ARBA00022723"/>
    </source>
</evidence>